<reference evidence="1" key="1">
    <citation type="submission" date="2019-12" db="EMBL/GenBank/DDBJ databases">
        <title>High-Quality draft genome sequences of three cyanobacteria isolated from the limestone walls of the Old Cathedral of Coimbra.</title>
        <authorList>
            <person name="Tiago I."/>
            <person name="Soares F."/>
            <person name="Portugal A."/>
        </authorList>
    </citation>
    <scope>NUCLEOTIDE SEQUENCE</scope>
    <source>
        <strain evidence="1">A</strain>
    </source>
</reference>
<dbReference type="PANTHER" id="PTHR34849:SF3">
    <property type="entry name" value="SSR2962 PROTEIN"/>
    <property type="match status" value="1"/>
</dbReference>
<dbReference type="Gene3D" id="1.10.10.10">
    <property type="entry name" value="Winged helix-like DNA-binding domain superfamily/Winged helix DNA-binding domain"/>
    <property type="match status" value="1"/>
</dbReference>
<dbReference type="InterPro" id="IPR036388">
    <property type="entry name" value="WH-like_DNA-bd_sf"/>
</dbReference>
<dbReference type="PANTHER" id="PTHR34849">
    <property type="entry name" value="SSL5025 PROTEIN"/>
    <property type="match status" value="1"/>
</dbReference>
<evidence type="ECO:0000313" key="2">
    <source>
        <dbReference type="Proteomes" id="UP000646053"/>
    </source>
</evidence>
<dbReference type="AlphaFoldDB" id="A0A8J8CJC4"/>
<keyword evidence="2" id="KW-1185">Reference proteome</keyword>
<comment type="caution">
    <text evidence="1">The sequence shown here is derived from an EMBL/GenBank/DDBJ whole genome shotgun (WGS) entry which is preliminary data.</text>
</comment>
<dbReference type="EMBL" id="WVIE01000016">
    <property type="protein sequence ID" value="NDJ18514.1"/>
    <property type="molecule type" value="Genomic_DNA"/>
</dbReference>
<name>A0A8J8CJC4_9CYAN</name>
<proteinExistence type="predicted"/>
<dbReference type="InterPro" id="IPR009057">
    <property type="entry name" value="Homeodomain-like_sf"/>
</dbReference>
<dbReference type="RefSeq" id="WP_162424036.1">
    <property type="nucleotide sequence ID" value="NZ_WVIE01000016.1"/>
</dbReference>
<gene>
    <name evidence="1" type="ORF">GS601_14635</name>
</gene>
<dbReference type="Proteomes" id="UP000646053">
    <property type="component" value="Unassembled WGS sequence"/>
</dbReference>
<dbReference type="InterPro" id="IPR007367">
    <property type="entry name" value="DUF433"/>
</dbReference>
<protein>
    <submittedName>
        <fullName evidence="1">DUF433 domain-containing protein</fullName>
    </submittedName>
</protein>
<organism evidence="1 2">
    <name type="scientific">Myxacorys almedinensis A</name>
    <dbReference type="NCBI Taxonomy" id="2690445"/>
    <lineage>
        <taxon>Bacteria</taxon>
        <taxon>Bacillati</taxon>
        <taxon>Cyanobacteriota</taxon>
        <taxon>Cyanophyceae</taxon>
        <taxon>Leptolyngbyales</taxon>
        <taxon>Leptolyngbyaceae</taxon>
        <taxon>Myxacorys</taxon>
        <taxon>Myxacorys almedinensis</taxon>
    </lineage>
</organism>
<sequence>MEIARQISVDKAIHHGTPVISGTRVPVSIVVGSLASGMNKEEVMQEYELTKEQVEAALSYAADLVKQTEVVALEA</sequence>
<evidence type="ECO:0000313" key="1">
    <source>
        <dbReference type="EMBL" id="NDJ18514.1"/>
    </source>
</evidence>
<accession>A0A8J8CJC4</accession>
<dbReference type="Pfam" id="PF04255">
    <property type="entry name" value="DUF433"/>
    <property type="match status" value="1"/>
</dbReference>
<dbReference type="SUPFAM" id="SSF46689">
    <property type="entry name" value="Homeodomain-like"/>
    <property type="match status" value="1"/>
</dbReference>